<dbReference type="PANTHER" id="PTHR33495:SF2">
    <property type="entry name" value="ANTI-SIGMA FACTOR ANTAGONIST TM_1081-RELATED"/>
    <property type="match status" value="1"/>
</dbReference>
<evidence type="ECO:0000256" key="2">
    <source>
        <dbReference type="RuleBase" id="RU003749"/>
    </source>
</evidence>
<protein>
    <recommendedName>
        <fullName evidence="2">Anti-sigma factor antagonist</fullName>
    </recommendedName>
</protein>
<proteinExistence type="inferred from homology"/>
<dbReference type="GO" id="GO:0043856">
    <property type="term" value="F:anti-sigma factor antagonist activity"/>
    <property type="evidence" value="ECO:0007669"/>
    <property type="project" value="InterPro"/>
</dbReference>
<dbReference type="InterPro" id="IPR002645">
    <property type="entry name" value="STAS_dom"/>
</dbReference>
<evidence type="ECO:0000313" key="4">
    <source>
        <dbReference type="EMBL" id="SEG24759.1"/>
    </source>
</evidence>
<dbReference type="RefSeq" id="WP_160146945.1">
    <property type="nucleotide sequence ID" value="NZ_FNVO01000004.1"/>
</dbReference>
<reference evidence="5" key="1">
    <citation type="submission" date="2016-10" db="EMBL/GenBank/DDBJ databases">
        <authorList>
            <person name="Varghese N."/>
            <person name="Submissions S."/>
        </authorList>
    </citation>
    <scope>NUCLEOTIDE SEQUENCE [LARGE SCALE GENOMIC DNA]</scope>
    <source>
        <strain evidence="5">DSM 43163</strain>
    </source>
</reference>
<name>A0A1H5YKS9_9ACTN</name>
<feature type="domain" description="STAS" evidence="3">
    <location>
        <begin position="17"/>
        <end position="126"/>
    </location>
</feature>
<dbReference type="EMBL" id="FNVO01000004">
    <property type="protein sequence ID" value="SEG24759.1"/>
    <property type="molecule type" value="Genomic_DNA"/>
</dbReference>
<sequence length="142" mass="14969">MNTTYTAEGHIDAHPQVVLSVAHGPGGAIATLQGDLDVATAPALREGLLALLRPGLRLLVLDLSRLWFCDAAGVSVLLGTRRRATLLHIPLRLAAPRSRVAKILEVTGADCGFMIYSTLPEALALPLPPTLGPDRHRALCAG</sequence>
<dbReference type="Gene3D" id="3.30.750.24">
    <property type="entry name" value="STAS domain"/>
    <property type="match status" value="1"/>
</dbReference>
<dbReference type="InterPro" id="IPR003658">
    <property type="entry name" value="Anti-sigma_ant"/>
</dbReference>
<comment type="similarity">
    <text evidence="1 2">Belongs to the anti-sigma-factor antagonist family.</text>
</comment>
<dbReference type="Proteomes" id="UP000236723">
    <property type="component" value="Unassembled WGS sequence"/>
</dbReference>
<organism evidence="4 5">
    <name type="scientific">Thermomonospora echinospora</name>
    <dbReference type="NCBI Taxonomy" id="1992"/>
    <lineage>
        <taxon>Bacteria</taxon>
        <taxon>Bacillati</taxon>
        <taxon>Actinomycetota</taxon>
        <taxon>Actinomycetes</taxon>
        <taxon>Streptosporangiales</taxon>
        <taxon>Thermomonosporaceae</taxon>
        <taxon>Thermomonospora</taxon>
    </lineage>
</organism>
<dbReference type="Pfam" id="PF01740">
    <property type="entry name" value="STAS"/>
    <property type="match status" value="1"/>
</dbReference>
<dbReference type="AlphaFoldDB" id="A0A1H5YKS9"/>
<dbReference type="SUPFAM" id="SSF52091">
    <property type="entry name" value="SpoIIaa-like"/>
    <property type="match status" value="1"/>
</dbReference>
<gene>
    <name evidence="4" type="ORF">SAMN04489712_10471</name>
</gene>
<dbReference type="InterPro" id="IPR036513">
    <property type="entry name" value="STAS_dom_sf"/>
</dbReference>
<evidence type="ECO:0000313" key="5">
    <source>
        <dbReference type="Proteomes" id="UP000236723"/>
    </source>
</evidence>
<keyword evidence="5" id="KW-1185">Reference proteome</keyword>
<dbReference type="PANTHER" id="PTHR33495">
    <property type="entry name" value="ANTI-SIGMA FACTOR ANTAGONIST TM_1081-RELATED-RELATED"/>
    <property type="match status" value="1"/>
</dbReference>
<dbReference type="PROSITE" id="PS50801">
    <property type="entry name" value="STAS"/>
    <property type="match status" value="1"/>
</dbReference>
<evidence type="ECO:0000259" key="3">
    <source>
        <dbReference type="PROSITE" id="PS50801"/>
    </source>
</evidence>
<evidence type="ECO:0000256" key="1">
    <source>
        <dbReference type="ARBA" id="ARBA00009013"/>
    </source>
</evidence>
<dbReference type="NCBIfam" id="TIGR00377">
    <property type="entry name" value="ant_ant_sig"/>
    <property type="match status" value="1"/>
</dbReference>
<dbReference type="CDD" id="cd07043">
    <property type="entry name" value="STAS_anti-anti-sigma_factors"/>
    <property type="match status" value="1"/>
</dbReference>
<dbReference type="OrthoDB" id="3481860at2"/>
<accession>A0A1H5YKS9</accession>